<keyword evidence="2" id="KW-1185">Reference proteome</keyword>
<dbReference type="InterPro" id="IPR053191">
    <property type="entry name" value="DcsG_Biosynth_Enzyme"/>
</dbReference>
<dbReference type="Proteomes" id="UP000642809">
    <property type="component" value="Unassembled WGS sequence"/>
</dbReference>
<dbReference type="Gene3D" id="3.30.470.20">
    <property type="entry name" value="ATP-grasp fold, B domain"/>
    <property type="match status" value="1"/>
</dbReference>
<reference evidence="1" key="1">
    <citation type="journal article" date="2014" name="Int. J. Syst. Evol. Microbiol.">
        <title>Complete genome sequence of Corynebacterium casei LMG S-19264T (=DSM 44701T), isolated from a smear-ripened cheese.</title>
        <authorList>
            <consortium name="US DOE Joint Genome Institute (JGI-PGF)"/>
            <person name="Walter F."/>
            <person name="Albersmeier A."/>
            <person name="Kalinowski J."/>
            <person name="Ruckert C."/>
        </authorList>
    </citation>
    <scope>NUCLEOTIDE SEQUENCE</scope>
    <source>
        <strain evidence="1">KCTC 23224</strain>
    </source>
</reference>
<organism evidence="1 2">
    <name type="scientific">Mongoliitalea lutea</name>
    <dbReference type="NCBI Taxonomy" id="849756"/>
    <lineage>
        <taxon>Bacteria</taxon>
        <taxon>Pseudomonadati</taxon>
        <taxon>Bacteroidota</taxon>
        <taxon>Cytophagia</taxon>
        <taxon>Cytophagales</taxon>
        <taxon>Cyclobacteriaceae</taxon>
        <taxon>Mongoliitalea</taxon>
    </lineage>
</organism>
<reference evidence="1" key="2">
    <citation type="submission" date="2020-09" db="EMBL/GenBank/DDBJ databases">
        <authorList>
            <person name="Sun Q."/>
            <person name="Kim S."/>
        </authorList>
    </citation>
    <scope>NUCLEOTIDE SEQUENCE</scope>
    <source>
        <strain evidence="1">KCTC 23224</strain>
    </source>
</reference>
<comment type="caution">
    <text evidence="1">The sequence shown here is derived from an EMBL/GenBank/DDBJ whole genome shotgun (WGS) entry which is preliminary data.</text>
</comment>
<dbReference type="PANTHER" id="PTHR39217:SF1">
    <property type="entry name" value="GLUTATHIONE SYNTHETASE"/>
    <property type="match status" value="1"/>
</dbReference>
<evidence type="ECO:0000313" key="1">
    <source>
        <dbReference type="EMBL" id="GHB49668.1"/>
    </source>
</evidence>
<sequence length="321" mass="36883">MLNLEQNSHRDLKNLKMTNIALKINFMKLAVITYQDRGAYAVETVPDEDKLLSEILDSLSIEYQFEIWSDESVKWQQYDMLLLKSPWDYFDYFPKFAYWCEQIQSLGIPVLNDLRTVLWNSKKSYLLEIQQAGLGVVPTKLIPMGDVKELVRIVDNSGSDSQFVIKPAISGGSKNTLKFALHEFADLLPTLGKWLSVENYLLQPFVPEIERVGEYSYIYFNGKFSHALLKKASPGEFRVQHFFGGTIHSLEPGADELASINPYIEHFAISTLYARVDGVWRDGVFLLMELELIEPYLFLYTHPQAMDNYRSAIKARLQVSA</sequence>
<dbReference type="InterPro" id="IPR013815">
    <property type="entry name" value="ATP_grasp_subdomain_1"/>
</dbReference>
<dbReference type="Gene3D" id="3.30.1490.20">
    <property type="entry name" value="ATP-grasp fold, A domain"/>
    <property type="match status" value="1"/>
</dbReference>
<dbReference type="Gene3D" id="3.40.50.20">
    <property type="match status" value="1"/>
</dbReference>
<accession>A0A8J3CZV3</accession>
<dbReference type="PANTHER" id="PTHR39217">
    <property type="match status" value="1"/>
</dbReference>
<evidence type="ECO:0008006" key="3">
    <source>
        <dbReference type="Google" id="ProtNLM"/>
    </source>
</evidence>
<protein>
    <recommendedName>
        <fullName evidence="3">Glutathione synthetase, ATP-grasp domain</fullName>
    </recommendedName>
</protein>
<dbReference type="AlphaFoldDB" id="A0A8J3CZV3"/>
<dbReference type="SUPFAM" id="SSF56059">
    <property type="entry name" value="Glutathione synthetase ATP-binding domain-like"/>
    <property type="match status" value="1"/>
</dbReference>
<dbReference type="EMBL" id="BMYF01000024">
    <property type="protein sequence ID" value="GHB49668.1"/>
    <property type="molecule type" value="Genomic_DNA"/>
</dbReference>
<gene>
    <name evidence="1" type="ORF">GCM10008106_33040</name>
</gene>
<name>A0A8J3CZV3_9BACT</name>
<dbReference type="GO" id="GO:0005524">
    <property type="term" value="F:ATP binding"/>
    <property type="evidence" value="ECO:0007669"/>
    <property type="project" value="InterPro"/>
</dbReference>
<evidence type="ECO:0000313" key="2">
    <source>
        <dbReference type="Proteomes" id="UP000642809"/>
    </source>
</evidence>
<proteinExistence type="predicted"/>